<organism evidence="1 2">
    <name type="scientific">Neolewinella litorea</name>
    <dbReference type="NCBI Taxonomy" id="2562452"/>
    <lineage>
        <taxon>Bacteria</taxon>
        <taxon>Pseudomonadati</taxon>
        <taxon>Bacteroidota</taxon>
        <taxon>Saprospiria</taxon>
        <taxon>Saprospirales</taxon>
        <taxon>Lewinellaceae</taxon>
        <taxon>Neolewinella</taxon>
    </lineage>
</organism>
<dbReference type="InterPro" id="IPR025324">
    <property type="entry name" value="DUF4230"/>
</dbReference>
<reference evidence="1 2" key="1">
    <citation type="submission" date="2019-04" db="EMBL/GenBank/DDBJ databases">
        <title>Lewinella litorea sp. nov., isolated from a marine sand.</title>
        <authorList>
            <person name="Yoon J.-H."/>
        </authorList>
    </citation>
    <scope>NUCLEOTIDE SEQUENCE [LARGE SCALE GENOMIC DNA]</scope>
    <source>
        <strain evidence="1 2">HSMS-39</strain>
    </source>
</reference>
<keyword evidence="2" id="KW-1185">Reference proteome</keyword>
<proteinExistence type="predicted"/>
<protein>
    <submittedName>
        <fullName evidence="1">DUF4230 domain-containing protein</fullName>
    </submittedName>
</protein>
<dbReference type="Pfam" id="PF14014">
    <property type="entry name" value="DUF4230"/>
    <property type="match status" value="1"/>
</dbReference>
<name>A0A4S4NHD3_9BACT</name>
<dbReference type="Proteomes" id="UP000308528">
    <property type="component" value="Unassembled WGS sequence"/>
</dbReference>
<accession>A0A4S4NHD3</accession>
<dbReference type="OrthoDB" id="669131at2"/>
<comment type="caution">
    <text evidence="1">The sequence shown here is derived from an EMBL/GenBank/DDBJ whole genome shotgun (WGS) entry which is preliminary data.</text>
</comment>
<evidence type="ECO:0000313" key="1">
    <source>
        <dbReference type="EMBL" id="THH35510.1"/>
    </source>
</evidence>
<dbReference type="EMBL" id="SRSF01000012">
    <property type="protein sequence ID" value="THH35510.1"/>
    <property type="molecule type" value="Genomic_DNA"/>
</dbReference>
<gene>
    <name evidence="1" type="ORF">E4021_16440</name>
</gene>
<dbReference type="AlphaFoldDB" id="A0A4S4NHD3"/>
<sequence>MNRILLTVLVVVLSFLLGVAALSLWNSHREEQRVHEEATILLERVRNVMKLVTVEGDVSEIFHATSSRTVTLYLPLPSQFSFDKKATVEVRGTVLVGYDLEQLDISLDPDRRVMTIRNLPEPEILAIDHEMIYRNLDESWFNTFSAEDYSRLNRRAKERLHDAALESELMARAREQGNAVIDGIGYLAGSAGYELVVEGSDLPAPVVRD</sequence>
<evidence type="ECO:0000313" key="2">
    <source>
        <dbReference type="Proteomes" id="UP000308528"/>
    </source>
</evidence>
<dbReference type="RefSeq" id="WP_136460473.1">
    <property type="nucleotide sequence ID" value="NZ_SRSF01000012.1"/>
</dbReference>